<proteinExistence type="inferred from homology"/>
<feature type="transmembrane region" description="Helical" evidence="7">
    <location>
        <begin position="157"/>
        <end position="179"/>
    </location>
</feature>
<dbReference type="PANTHER" id="PTHR20855:SF52">
    <property type="entry name" value="ADIPONECTIN RECEPTOR PROTEIN"/>
    <property type="match status" value="1"/>
</dbReference>
<comment type="subcellular location">
    <subcellularLocation>
        <location evidence="1">Membrane</location>
        <topology evidence="1">Multi-pass membrane protein</topology>
    </subcellularLocation>
</comment>
<evidence type="ECO:0000256" key="6">
    <source>
        <dbReference type="PIRSR" id="PIRSR604254-1"/>
    </source>
</evidence>
<dbReference type="InterPro" id="IPR004254">
    <property type="entry name" value="AdipoR/HlyIII-related"/>
</dbReference>
<dbReference type="FunCoup" id="A0A165CZF7">
    <property type="interactions" value="41"/>
</dbReference>
<dbReference type="PANTHER" id="PTHR20855">
    <property type="entry name" value="ADIPOR/PROGESTIN RECEPTOR-RELATED"/>
    <property type="match status" value="1"/>
</dbReference>
<dbReference type="STRING" id="1314785.A0A165CZF7"/>
<dbReference type="GeneID" id="63826548"/>
<keyword evidence="6" id="KW-0479">Metal-binding</keyword>
<dbReference type="EMBL" id="KV427641">
    <property type="protein sequence ID" value="KZT03812.1"/>
    <property type="molecule type" value="Genomic_DNA"/>
</dbReference>
<feature type="transmembrane region" description="Helical" evidence="7">
    <location>
        <begin position="250"/>
        <end position="269"/>
    </location>
</feature>
<feature type="transmembrane region" description="Helical" evidence="7">
    <location>
        <begin position="290"/>
        <end position="310"/>
    </location>
</feature>
<dbReference type="GO" id="GO:0006882">
    <property type="term" value="P:intracellular zinc ion homeostasis"/>
    <property type="evidence" value="ECO:0007669"/>
    <property type="project" value="TreeGrafter"/>
</dbReference>
<keyword evidence="9" id="KW-1185">Reference proteome</keyword>
<dbReference type="OrthoDB" id="529367at2759"/>
<name>A0A165CZF7_9APHY</name>
<keyword evidence="4 7" id="KW-1133">Transmembrane helix</keyword>
<dbReference type="InParanoid" id="A0A165CZF7"/>
<evidence type="ECO:0000313" key="9">
    <source>
        <dbReference type="Proteomes" id="UP000076871"/>
    </source>
</evidence>
<feature type="transmembrane region" description="Helical" evidence="7">
    <location>
        <begin position="118"/>
        <end position="136"/>
    </location>
</feature>
<dbReference type="GO" id="GO:0016020">
    <property type="term" value="C:membrane"/>
    <property type="evidence" value="ECO:0007669"/>
    <property type="project" value="UniProtKB-SubCell"/>
</dbReference>
<keyword evidence="6" id="KW-0862">Zinc</keyword>
<evidence type="ECO:0000256" key="1">
    <source>
        <dbReference type="ARBA" id="ARBA00004141"/>
    </source>
</evidence>
<dbReference type="RefSeq" id="XP_040761552.1">
    <property type="nucleotide sequence ID" value="XM_040909519.1"/>
</dbReference>
<evidence type="ECO:0000256" key="2">
    <source>
        <dbReference type="ARBA" id="ARBA00007018"/>
    </source>
</evidence>
<evidence type="ECO:0000256" key="5">
    <source>
        <dbReference type="ARBA" id="ARBA00023136"/>
    </source>
</evidence>
<dbReference type="Pfam" id="PF03006">
    <property type="entry name" value="HlyIII"/>
    <property type="match status" value="1"/>
</dbReference>
<reference evidence="8 9" key="1">
    <citation type="journal article" date="2016" name="Mol. Biol. Evol.">
        <title>Comparative Genomics of Early-Diverging Mushroom-Forming Fungi Provides Insights into the Origins of Lignocellulose Decay Capabilities.</title>
        <authorList>
            <person name="Nagy L.G."/>
            <person name="Riley R."/>
            <person name="Tritt A."/>
            <person name="Adam C."/>
            <person name="Daum C."/>
            <person name="Floudas D."/>
            <person name="Sun H."/>
            <person name="Yadav J.S."/>
            <person name="Pangilinan J."/>
            <person name="Larsson K.H."/>
            <person name="Matsuura K."/>
            <person name="Barry K."/>
            <person name="Labutti K."/>
            <person name="Kuo R."/>
            <person name="Ohm R.A."/>
            <person name="Bhattacharya S.S."/>
            <person name="Shirouzu T."/>
            <person name="Yoshinaga Y."/>
            <person name="Martin F.M."/>
            <person name="Grigoriev I.V."/>
            <person name="Hibbett D.S."/>
        </authorList>
    </citation>
    <scope>NUCLEOTIDE SEQUENCE [LARGE SCALE GENOMIC DNA]</scope>
    <source>
        <strain evidence="8 9">93-53</strain>
    </source>
</reference>
<gene>
    <name evidence="8" type="ORF">LAESUDRAFT_728833</name>
</gene>
<dbReference type="GO" id="GO:0038023">
    <property type="term" value="F:signaling receptor activity"/>
    <property type="evidence" value="ECO:0007669"/>
    <property type="project" value="TreeGrafter"/>
</dbReference>
<dbReference type="GO" id="GO:0046872">
    <property type="term" value="F:metal ion binding"/>
    <property type="evidence" value="ECO:0007669"/>
    <property type="project" value="UniProtKB-KW"/>
</dbReference>
<evidence type="ECO:0000256" key="4">
    <source>
        <dbReference type="ARBA" id="ARBA00022989"/>
    </source>
</evidence>
<dbReference type="Proteomes" id="UP000076871">
    <property type="component" value="Unassembled WGS sequence"/>
</dbReference>
<feature type="binding site" evidence="6">
    <location>
        <position position="292"/>
    </location>
    <ligand>
        <name>Zn(2+)</name>
        <dbReference type="ChEBI" id="CHEBI:29105"/>
    </ligand>
</feature>
<feature type="transmembrane region" description="Helical" evidence="7">
    <location>
        <begin position="185"/>
        <end position="205"/>
    </location>
</feature>
<feature type="binding site" evidence="6">
    <location>
        <position position="288"/>
    </location>
    <ligand>
        <name>Zn(2+)</name>
        <dbReference type="ChEBI" id="CHEBI:29105"/>
    </ligand>
</feature>
<feature type="binding site" evidence="6">
    <location>
        <position position="142"/>
    </location>
    <ligand>
        <name>Zn(2+)</name>
        <dbReference type="ChEBI" id="CHEBI:29105"/>
    </ligand>
</feature>
<dbReference type="AlphaFoldDB" id="A0A165CZF7"/>
<evidence type="ECO:0000256" key="3">
    <source>
        <dbReference type="ARBA" id="ARBA00022692"/>
    </source>
</evidence>
<keyword evidence="5 7" id="KW-0472">Membrane</keyword>
<sequence>MAQMDSSLRARHDRELNEADPSVIPTASEPEQDVTTISHDRLTLTWLEIPAWQRDNDYILTGYRRAQYSWRGCAYSIFGYLHNETVNIQTHLFGAVLFAVLLSTFQPVYFIHYESTNWLDFTVFTIFLTAAVFCLLSSSFYHTFSVHSKEVSLRCHAVDYAGIVVLTVGSFFPCIYYEFYCDTALQMLYLSLIVLVGTGAAYIVLNPEYTKPSHRGARTKVFIALGLSAIFPVGHGFVTHGLQKLWSEMGFGWLIASGLLYIAGALLYANRVPERFSPGTFDHFFASHQIFHVCVVLAALAHYACVLTAFDHAHSRIGYCSS</sequence>
<organism evidence="8 9">
    <name type="scientific">Laetiporus sulphureus 93-53</name>
    <dbReference type="NCBI Taxonomy" id="1314785"/>
    <lineage>
        <taxon>Eukaryota</taxon>
        <taxon>Fungi</taxon>
        <taxon>Dikarya</taxon>
        <taxon>Basidiomycota</taxon>
        <taxon>Agaricomycotina</taxon>
        <taxon>Agaricomycetes</taxon>
        <taxon>Polyporales</taxon>
        <taxon>Laetiporus</taxon>
    </lineage>
</organism>
<feature type="transmembrane region" description="Helical" evidence="7">
    <location>
        <begin position="92"/>
        <end position="112"/>
    </location>
</feature>
<evidence type="ECO:0000313" key="8">
    <source>
        <dbReference type="EMBL" id="KZT03812.1"/>
    </source>
</evidence>
<feature type="transmembrane region" description="Helical" evidence="7">
    <location>
        <begin position="217"/>
        <end position="238"/>
    </location>
</feature>
<comment type="similarity">
    <text evidence="2">Belongs to the ADIPOR family.</text>
</comment>
<protein>
    <submittedName>
        <fullName evidence="8">HlyIII-domain-containing protein</fullName>
    </submittedName>
</protein>
<evidence type="ECO:0000256" key="7">
    <source>
        <dbReference type="SAM" id="Phobius"/>
    </source>
</evidence>
<keyword evidence="3 7" id="KW-0812">Transmembrane</keyword>
<accession>A0A165CZF7</accession>